<dbReference type="AlphaFoldDB" id="K2I378"/>
<dbReference type="GO" id="GO:0009279">
    <property type="term" value="C:cell outer membrane"/>
    <property type="evidence" value="ECO:0007669"/>
    <property type="project" value="TreeGrafter"/>
</dbReference>
<dbReference type="GO" id="GO:0017089">
    <property type="term" value="F:glycolipid transfer activity"/>
    <property type="evidence" value="ECO:0007669"/>
    <property type="project" value="TreeGrafter"/>
</dbReference>
<dbReference type="InterPro" id="IPR014340">
    <property type="entry name" value="LptA"/>
</dbReference>
<dbReference type="GO" id="GO:0030288">
    <property type="term" value="C:outer membrane-bounded periplasmic space"/>
    <property type="evidence" value="ECO:0007669"/>
    <property type="project" value="TreeGrafter"/>
</dbReference>
<feature type="domain" description="Organic solvent tolerance-like N-terminal" evidence="5">
    <location>
        <begin position="42"/>
        <end position="150"/>
    </location>
</feature>
<dbReference type="RefSeq" id="WP_007427689.1">
    <property type="nucleotide sequence ID" value="NZ_AMGO01000062.1"/>
</dbReference>
<organism evidence="6 7">
    <name type="scientific">Oceaniovalibus guishaninsula JLT2003</name>
    <dbReference type="NCBI Taxonomy" id="1231392"/>
    <lineage>
        <taxon>Bacteria</taxon>
        <taxon>Pseudomonadati</taxon>
        <taxon>Pseudomonadota</taxon>
        <taxon>Alphaproteobacteria</taxon>
        <taxon>Rhodobacterales</taxon>
        <taxon>Roseobacteraceae</taxon>
        <taxon>Oceaniovalibus</taxon>
    </lineage>
</organism>
<dbReference type="Gene3D" id="2.60.450.10">
    <property type="entry name" value="Lipopolysaccharide (LPS) transport protein A like domain"/>
    <property type="match status" value="1"/>
</dbReference>
<dbReference type="Proteomes" id="UP000006765">
    <property type="component" value="Unassembled WGS sequence"/>
</dbReference>
<name>K2I378_9RHOB</name>
<feature type="chain" id="PRO_5003860905" evidence="4">
    <location>
        <begin position="24"/>
        <end position="167"/>
    </location>
</feature>
<dbReference type="OrthoDB" id="9811926at2"/>
<keyword evidence="3" id="KW-0574">Periplasm</keyword>
<dbReference type="Pfam" id="PF03968">
    <property type="entry name" value="LptD_N"/>
    <property type="match status" value="1"/>
</dbReference>
<dbReference type="PANTHER" id="PTHR36504:SF1">
    <property type="entry name" value="LIPOPOLYSACCHARIDE EXPORT SYSTEM PROTEIN LPTA"/>
    <property type="match status" value="1"/>
</dbReference>
<keyword evidence="2 4" id="KW-0732">Signal</keyword>
<keyword evidence="7" id="KW-1185">Reference proteome</keyword>
<evidence type="ECO:0000256" key="1">
    <source>
        <dbReference type="ARBA" id="ARBA00022448"/>
    </source>
</evidence>
<accession>K2I378</accession>
<dbReference type="PANTHER" id="PTHR36504">
    <property type="entry name" value="LIPOPOLYSACCHARIDE EXPORT SYSTEM PROTEIN LPTA"/>
    <property type="match status" value="1"/>
</dbReference>
<dbReference type="NCBIfam" id="TIGR03002">
    <property type="entry name" value="outer_YhbN_LptA"/>
    <property type="match status" value="1"/>
</dbReference>
<sequence>MVQSVSRSLMAAAILLFPAAAWPQGAEVGFGGLRQDTSLPVEVASDSLNVDQTAGTAVFQGNVLITQGEMKLSASSVEVFYAGAGTQSGRIARMVAEGNVTLVNGHEAAEAQRAVYDIDAGSVVMTGDVILTQGTTALSGETLTIDLGTGTGQMEGRVRTIFETGDR</sequence>
<proteinExistence type="predicted"/>
<comment type="caution">
    <text evidence="6">The sequence shown here is derived from an EMBL/GenBank/DDBJ whole genome shotgun (WGS) entry which is preliminary data.</text>
</comment>
<protein>
    <submittedName>
        <fullName evidence="6">OstA family protein</fullName>
    </submittedName>
</protein>
<evidence type="ECO:0000256" key="4">
    <source>
        <dbReference type="SAM" id="SignalP"/>
    </source>
</evidence>
<evidence type="ECO:0000259" key="5">
    <source>
        <dbReference type="Pfam" id="PF03968"/>
    </source>
</evidence>
<dbReference type="eggNOG" id="COG1934">
    <property type="taxonomic scope" value="Bacteria"/>
</dbReference>
<dbReference type="GO" id="GO:0001530">
    <property type="term" value="F:lipopolysaccharide binding"/>
    <property type="evidence" value="ECO:0007669"/>
    <property type="project" value="InterPro"/>
</dbReference>
<dbReference type="EMBL" id="AMGO01000062">
    <property type="protein sequence ID" value="EKE43345.1"/>
    <property type="molecule type" value="Genomic_DNA"/>
</dbReference>
<reference evidence="6 7" key="1">
    <citation type="journal article" date="2012" name="J. Bacteriol.">
        <title>Draft Genome Sequence of Oceaniovalibus guishaninsula JLT2003T.</title>
        <authorList>
            <person name="Tang K."/>
            <person name="Liu K."/>
            <person name="Jiao N."/>
        </authorList>
    </citation>
    <scope>NUCLEOTIDE SEQUENCE [LARGE SCALE GENOMIC DNA]</scope>
    <source>
        <strain evidence="6 7">JLT2003</strain>
    </source>
</reference>
<keyword evidence="1" id="KW-0813">Transport</keyword>
<dbReference type="GO" id="GO:0015920">
    <property type="term" value="P:lipopolysaccharide transport"/>
    <property type="evidence" value="ECO:0007669"/>
    <property type="project" value="InterPro"/>
</dbReference>
<evidence type="ECO:0000256" key="3">
    <source>
        <dbReference type="ARBA" id="ARBA00022764"/>
    </source>
</evidence>
<dbReference type="InterPro" id="IPR005653">
    <property type="entry name" value="OstA-like_N"/>
</dbReference>
<dbReference type="STRING" id="1231392.OCGS_2537"/>
<feature type="signal peptide" evidence="4">
    <location>
        <begin position="1"/>
        <end position="23"/>
    </location>
</feature>
<dbReference type="InterPro" id="IPR052037">
    <property type="entry name" value="LPS_export_LptA"/>
</dbReference>
<gene>
    <name evidence="6" type="ORF">OCGS_2537</name>
</gene>
<evidence type="ECO:0000256" key="2">
    <source>
        <dbReference type="ARBA" id="ARBA00022729"/>
    </source>
</evidence>
<evidence type="ECO:0000313" key="7">
    <source>
        <dbReference type="Proteomes" id="UP000006765"/>
    </source>
</evidence>
<evidence type="ECO:0000313" key="6">
    <source>
        <dbReference type="EMBL" id="EKE43345.1"/>
    </source>
</evidence>